<evidence type="ECO:0000313" key="1">
    <source>
        <dbReference type="EMBL" id="KAF2398581.1"/>
    </source>
</evidence>
<reference evidence="1" key="1">
    <citation type="journal article" date="2020" name="Stud. Mycol.">
        <title>101 Dothideomycetes genomes: a test case for predicting lifestyles and emergence of pathogens.</title>
        <authorList>
            <person name="Haridas S."/>
            <person name="Albert R."/>
            <person name="Binder M."/>
            <person name="Bloem J."/>
            <person name="Labutti K."/>
            <person name="Salamov A."/>
            <person name="Andreopoulos B."/>
            <person name="Baker S."/>
            <person name="Barry K."/>
            <person name="Bills G."/>
            <person name="Bluhm B."/>
            <person name="Cannon C."/>
            <person name="Castanera R."/>
            <person name="Culley D."/>
            <person name="Daum C."/>
            <person name="Ezra D."/>
            <person name="Gonzalez J."/>
            <person name="Henrissat B."/>
            <person name="Kuo A."/>
            <person name="Liang C."/>
            <person name="Lipzen A."/>
            <person name="Lutzoni F."/>
            <person name="Magnuson J."/>
            <person name="Mondo S."/>
            <person name="Nolan M."/>
            <person name="Ohm R."/>
            <person name="Pangilinan J."/>
            <person name="Park H.-J."/>
            <person name="Ramirez L."/>
            <person name="Alfaro M."/>
            <person name="Sun H."/>
            <person name="Tritt A."/>
            <person name="Yoshinaga Y."/>
            <person name="Zwiers L.-H."/>
            <person name="Turgeon B."/>
            <person name="Goodwin S."/>
            <person name="Spatafora J."/>
            <person name="Crous P."/>
            <person name="Grigoriev I."/>
        </authorList>
    </citation>
    <scope>NUCLEOTIDE SEQUENCE</scope>
    <source>
        <strain evidence="1">CBS 262.69</strain>
    </source>
</reference>
<accession>A0A6G1HRP7</accession>
<dbReference type="Proteomes" id="UP000799640">
    <property type="component" value="Unassembled WGS sequence"/>
</dbReference>
<proteinExistence type="predicted"/>
<organism evidence="1 2">
    <name type="scientific">Trichodelitschia bisporula</name>
    <dbReference type="NCBI Taxonomy" id="703511"/>
    <lineage>
        <taxon>Eukaryota</taxon>
        <taxon>Fungi</taxon>
        <taxon>Dikarya</taxon>
        <taxon>Ascomycota</taxon>
        <taxon>Pezizomycotina</taxon>
        <taxon>Dothideomycetes</taxon>
        <taxon>Dothideomycetes incertae sedis</taxon>
        <taxon>Phaeotrichales</taxon>
        <taxon>Phaeotrichaceae</taxon>
        <taxon>Trichodelitschia</taxon>
    </lineage>
</organism>
<dbReference type="AlphaFoldDB" id="A0A6G1HRP7"/>
<protein>
    <submittedName>
        <fullName evidence="1">Uncharacterized protein</fullName>
    </submittedName>
</protein>
<gene>
    <name evidence="1" type="ORF">EJ06DRAFT_84113</name>
</gene>
<name>A0A6G1HRP7_9PEZI</name>
<dbReference type="EMBL" id="ML996699">
    <property type="protein sequence ID" value="KAF2398581.1"/>
    <property type="molecule type" value="Genomic_DNA"/>
</dbReference>
<keyword evidence="2" id="KW-1185">Reference proteome</keyword>
<evidence type="ECO:0000313" key="2">
    <source>
        <dbReference type="Proteomes" id="UP000799640"/>
    </source>
</evidence>
<sequence length="181" mass="21143">MRLDDIRAWHTEDILLSHCQGLTVLDNAGTMHLVHLSFVEYLNQLPEIFGFTRSQWHRNIADTCLKWLKLDFLPLRRSWRFYPPLGGYVHPLAAQSNWERIPTLKPLMYVSYRWPDHLRDCTTSADDQHTLELNRKAALYLRKAFEQKTGSISLLMERVCDGIIAHLIGHFILRFAFALGP</sequence>